<dbReference type="RefSeq" id="WP_118095564.1">
    <property type="nucleotide sequence ID" value="NZ_QSIO01000001.1"/>
</dbReference>
<keyword evidence="1" id="KW-0812">Transmembrane</keyword>
<sequence length="275" mass="30501">MTKIQRASIYLFLLFAGIGLEFELGHLSQQEFSQSAGRDLVLNLSVLAAIIIPLYLFSKRLAKQLSVPTYLLWIAMFGGAFVAGWLSFSGNSLIDIMNSHVIKDATVFNKWTDALTAPFSEEFFKALVAFWVVLMVGKKDLKTILIAGLGSGFGFQIIEDLGYVARQTKTSQLAAVTEAINRISGGLASHALYTAVVSVGIFLLLSQVTQQKEKLFGLWCVLSTVANHFLWNSPFYETDHRINLLVGLLFAVQVGTFIEVVIYTKKHPELPFLKQ</sequence>
<reference evidence="2 3" key="1">
    <citation type="submission" date="2018-08" db="EMBL/GenBank/DDBJ databases">
        <title>A genome reference for cultivated species of the human gut microbiota.</title>
        <authorList>
            <person name="Zou Y."/>
            <person name="Xue W."/>
            <person name="Luo G."/>
        </authorList>
    </citation>
    <scope>NUCLEOTIDE SEQUENCE [LARGE SCALE GENOMIC DNA]</scope>
    <source>
        <strain evidence="2 3">AM33-3BH</strain>
    </source>
</reference>
<name>A0A414CMX8_STRPA</name>
<feature type="transmembrane region" description="Helical" evidence="1">
    <location>
        <begin position="242"/>
        <end position="264"/>
    </location>
</feature>
<organism evidence="2 3">
    <name type="scientific">Streptococcus parasanguinis</name>
    <dbReference type="NCBI Taxonomy" id="1318"/>
    <lineage>
        <taxon>Bacteria</taxon>
        <taxon>Bacillati</taxon>
        <taxon>Bacillota</taxon>
        <taxon>Bacilli</taxon>
        <taxon>Lactobacillales</taxon>
        <taxon>Streptococcaceae</taxon>
        <taxon>Streptococcus</taxon>
    </lineage>
</organism>
<dbReference type="InterPro" id="IPR026898">
    <property type="entry name" value="PrsW"/>
</dbReference>
<dbReference type="AlphaFoldDB" id="A0A414CMX8"/>
<protein>
    <submittedName>
        <fullName evidence="2">PrsW family intramembrane metalloprotease</fullName>
    </submittedName>
</protein>
<keyword evidence="2" id="KW-0482">Metalloprotease</keyword>
<feature type="transmembrane region" description="Helical" evidence="1">
    <location>
        <begin position="70"/>
        <end position="88"/>
    </location>
</feature>
<accession>A0A414CMX8</accession>
<feature type="transmembrane region" description="Helical" evidence="1">
    <location>
        <begin position="40"/>
        <end position="58"/>
    </location>
</feature>
<keyword evidence="2" id="KW-0378">Hydrolase</keyword>
<keyword evidence="1" id="KW-1133">Transmembrane helix</keyword>
<dbReference type="Pfam" id="PF13367">
    <property type="entry name" value="PrsW-protease"/>
    <property type="match status" value="1"/>
</dbReference>
<evidence type="ECO:0000313" key="2">
    <source>
        <dbReference type="EMBL" id="RHC96397.1"/>
    </source>
</evidence>
<feature type="transmembrane region" description="Helical" evidence="1">
    <location>
        <begin position="144"/>
        <end position="165"/>
    </location>
</feature>
<keyword evidence="2" id="KW-0645">Protease</keyword>
<evidence type="ECO:0000256" key="1">
    <source>
        <dbReference type="SAM" id="Phobius"/>
    </source>
</evidence>
<dbReference type="GO" id="GO:0008237">
    <property type="term" value="F:metallopeptidase activity"/>
    <property type="evidence" value="ECO:0007669"/>
    <property type="project" value="UniProtKB-KW"/>
</dbReference>
<evidence type="ECO:0000313" key="3">
    <source>
        <dbReference type="Proteomes" id="UP000285773"/>
    </source>
</evidence>
<feature type="transmembrane region" description="Helical" evidence="1">
    <location>
        <begin position="216"/>
        <end position="236"/>
    </location>
</feature>
<comment type="caution">
    <text evidence="2">The sequence shown here is derived from an EMBL/GenBank/DDBJ whole genome shotgun (WGS) entry which is preliminary data.</text>
</comment>
<feature type="transmembrane region" description="Helical" evidence="1">
    <location>
        <begin position="7"/>
        <end position="28"/>
    </location>
</feature>
<gene>
    <name evidence="2" type="ORF">DW820_04550</name>
</gene>
<proteinExistence type="predicted"/>
<feature type="transmembrane region" description="Helical" evidence="1">
    <location>
        <begin position="185"/>
        <end position="204"/>
    </location>
</feature>
<dbReference type="GO" id="GO:0006508">
    <property type="term" value="P:proteolysis"/>
    <property type="evidence" value="ECO:0007669"/>
    <property type="project" value="UniProtKB-KW"/>
</dbReference>
<dbReference type="EMBL" id="QSIO01000001">
    <property type="protein sequence ID" value="RHC96397.1"/>
    <property type="molecule type" value="Genomic_DNA"/>
</dbReference>
<keyword evidence="1" id="KW-0472">Membrane</keyword>
<dbReference type="Proteomes" id="UP000285773">
    <property type="component" value="Unassembled WGS sequence"/>
</dbReference>